<evidence type="ECO:0000313" key="2">
    <source>
        <dbReference type="EMBL" id="STY88083.1"/>
    </source>
</evidence>
<proteinExistence type="predicted"/>
<dbReference type="PIRSF" id="PIRSF015268">
    <property type="entry name" value="Virulence_RhuM"/>
    <property type="match status" value="1"/>
</dbReference>
<dbReference type="Pfam" id="PF13310">
    <property type="entry name" value="Virulence_RhuM"/>
    <property type="match status" value="1"/>
</dbReference>
<gene>
    <name evidence="1" type="ORF">MOVS_10145</name>
    <name evidence="2" type="ORF">NCTC11227_02112</name>
</gene>
<dbReference type="EMBL" id="CP011158">
    <property type="protein sequence ID" value="ANB92269.1"/>
    <property type="molecule type" value="Genomic_DNA"/>
</dbReference>
<evidence type="ECO:0000313" key="3">
    <source>
        <dbReference type="Proteomes" id="UP000076765"/>
    </source>
</evidence>
<dbReference type="KEGG" id="moi:MOVS_10145"/>
<dbReference type="RefSeq" id="WP_063514820.1">
    <property type="nucleotide sequence ID" value="NZ_CP011158.1"/>
</dbReference>
<accession>A0A378PMV7</accession>
<dbReference type="PANTHER" id="PTHR35810">
    <property type="entry name" value="CYTOPLASMIC PROTEIN-RELATED"/>
    <property type="match status" value="1"/>
</dbReference>
<organism evidence="2 4">
    <name type="scientific">Moraxella ovis</name>
    <dbReference type="NCBI Taxonomy" id="29433"/>
    <lineage>
        <taxon>Bacteria</taxon>
        <taxon>Pseudomonadati</taxon>
        <taxon>Pseudomonadota</taxon>
        <taxon>Gammaproteobacteria</taxon>
        <taxon>Moraxellales</taxon>
        <taxon>Moraxellaceae</taxon>
        <taxon>Moraxella</taxon>
    </lineage>
</organism>
<name>A0A378PMV7_9GAMM</name>
<keyword evidence="3" id="KW-1185">Reference proteome</keyword>
<protein>
    <submittedName>
        <fullName evidence="1">Toxin Fic</fullName>
    </submittedName>
    <submittedName>
        <fullName evidence="2">Virulence protein</fullName>
    </submittedName>
</protein>
<dbReference type="Proteomes" id="UP000076765">
    <property type="component" value="Chromosome"/>
</dbReference>
<dbReference type="STRING" id="29433.MOVS_10145"/>
<dbReference type="InterPro" id="IPR011204">
    <property type="entry name" value="Virulence_RhuM-like"/>
</dbReference>
<dbReference type="PANTHER" id="PTHR35810:SF1">
    <property type="entry name" value="CYTOPLASMIC PROTEIN"/>
    <property type="match status" value="1"/>
</dbReference>
<reference evidence="2 4" key="2">
    <citation type="submission" date="2018-06" db="EMBL/GenBank/DDBJ databases">
        <authorList>
            <consortium name="Pathogen Informatics"/>
            <person name="Doyle S."/>
        </authorList>
    </citation>
    <scope>NUCLEOTIDE SEQUENCE [LARGE SCALE GENOMIC DNA]</scope>
    <source>
        <strain evidence="2 4">NCTC11227</strain>
    </source>
</reference>
<evidence type="ECO:0000313" key="1">
    <source>
        <dbReference type="EMBL" id="ANB92269.1"/>
    </source>
</evidence>
<reference evidence="1 3" key="1">
    <citation type="submission" date="2015-04" db="EMBL/GenBank/DDBJ databases">
        <authorList>
            <person name="Calcutt M.J."/>
            <person name="Foecking M.F."/>
        </authorList>
    </citation>
    <scope>NUCLEOTIDE SEQUENCE [LARGE SCALE GENOMIC DNA]</scope>
    <source>
        <strain evidence="1 3">199/55</strain>
    </source>
</reference>
<dbReference type="AlphaFoldDB" id="A0A378PMV7"/>
<sequence length="340" mass="39211">MDIVLYTTNDGKSQFSLQRFDEQIWLTQAQIAKLYQTTPQAITQHIKAIYQEGELDEISTCKQHLQVQTEGSRQVSRQKKFYALPVIIAIGYRVRSTRGTEFRKWATERLSEYLVKGFTMDDERLKGAGGGDYWLELLNRIRDIRSSEKALYRQVLDLYATSQDYDPRSEKSSLFFKTVQNKLHYAVHEHTAPEIIYQRADSSKDFMGLTTFKGAIPTLNETKIAKNYLTEDELFRLNRLVSAFFDLAEIKASERVPMYMQDWIDELDKFVTTYGKGVLQGTGMVSREMANKKALAEYRAYQARTLSSVEMAYLESAGLADDELNQLKSLERQAKKASKK</sequence>
<dbReference type="EMBL" id="UGPW01000001">
    <property type="protein sequence ID" value="STY88083.1"/>
    <property type="molecule type" value="Genomic_DNA"/>
</dbReference>
<evidence type="ECO:0000313" key="4">
    <source>
        <dbReference type="Proteomes" id="UP000255102"/>
    </source>
</evidence>
<dbReference type="Proteomes" id="UP000255102">
    <property type="component" value="Unassembled WGS sequence"/>
</dbReference>